<comment type="cofactor">
    <cofactor evidence="6">
        <name>FMN</name>
        <dbReference type="ChEBI" id="CHEBI:58210"/>
    </cofactor>
    <text evidence="6">Binds 1 FMN per subunit.</text>
</comment>
<dbReference type="PANTHER" id="PTHR43741:SF4">
    <property type="entry name" value="FMN-DEPENDENT NADH:QUINONE OXIDOREDUCTASE"/>
    <property type="match status" value="1"/>
</dbReference>
<dbReference type="HAMAP" id="MF_01216">
    <property type="entry name" value="Azoreductase_type1"/>
    <property type="match status" value="1"/>
</dbReference>
<dbReference type="PANTHER" id="PTHR43741">
    <property type="entry name" value="FMN-DEPENDENT NADH-AZOREDUCTASE 1"/>
    <property type="match status" value="1"/>
</dbReference>
<keyword evidence="2 6" id="KW-0288">FMN</keyword>
<dbReference type="OrthoDB" id="9787136at2"/>
<dbReference type="EMBL" id="QLTA01000052">
    <property type="protein sequence ID" value="RAR76208.1"/>
    <property type="molecule type" value="Genomic_DNA"/>
</dbReference>
<keyword evidence="3 6" id="KW-0560">Oxidoreductase</keyword>
<comment type="function">
    <text evidence="6">Also exhibits azoreductase activity. Catalyzes the reductive cleavage of the azo bond in aromatic azo compounds to the corresponding amines.</text>
</comment>
<feature type="domain" description="Flavodoxin-like fold" evidence="7">
    <location>
        <begin position="1"/>
        <end position="198"/>
    </location>
</feature>
<comment type="catalytic activity">
    <reaction evidence="5">
        <text>N,N-dimethyl-1,4-phenylenediamine + anthranilate + 2 NAD(+) = 2-(4-dimethylaminophenyl)diazenylbenzoate + 2 NADH + 2 H(+)</text>
        <dbReference type="Rhea" id="RHEA:55872"/>
        <dbReference type="ChEBI" id="CHEBI:15378"/>
        <dbReference type="ChEBI" id="CHEBI:15783"/>
        <dbReference type="ChEBI" id="CHEBI:16567"/>
        <dbReference type="ChEBI" id="CHEBI:57540"/>
        <dbReference type="ChEBI" id="CHEBI:57945"/>
        <dbReference type="ChEBI" id="CHEBI:71579"/>
        <dbReference type="EC" id="1.7.1.17"/>
    </reaction>
    <physiologicalReaction direction="right-to-left" evidence="5">
        <dbReference type="Rhea" id="RHEA:55874"/>
    </physiologicalReaction>
</comment>
<organism evidence="8 9">
    <name type="scientific">Paracidovorax anthurii</name>
    <dbReference type="NCBI Taxonomy" id="78229"/>
    <lineage>
        <taxon>Bacteria</taxon>
        <taxon>Pseudomonadati</taxon>
        <taxon>Pseudomonadota</taxon>
        <taxon>Betaproteobacteria</taxon>
        <taxon>Burkholderiales</taxon>
        <taxon>Comamonadaceae</taxon>
        <taxon>Paracidovorax</taxon>
    </lineage>
</organism>
<feature type="binding site" evidence="6">
    <location>
        <begin position="140"/>
        <end position="143"/>
    </location>
    <ligand>
        <name>FMN</name>
        <dbReference type="ChEBI" id="CHEBI:58210"/>
    </ligand>
</feature>
<name>A0A328YQ80_9BURK</name>
<evidence type="ECO:0000256" key="3">
    <source>
        <dbReference type="ARBA" id="ARBA00023002"/>
    </source>
</evidence>
<dbReference type="RefSeq" id="WP_111880930.1">
    <property type="nucleotide sequence ID" value="NZ_CBCSGC010000067.1"/>
</dbReference>
<evidence type="ECO:0000259" key="7">
    <source>
        <dbReference type="Pfam" id="PF02525"/>
    </source>
</evidence>
<protein>
    <recommendedName>
        <fullName evidence="6">FMN dependent NADH:quinone oxidoreductase</fullName>
        <ecNumber evidence="6">1.6.5.-</ecNumber>
    </recommendedName>
    <alternativeName>
        <fullName evidence="6">Azo-dye reductase</fullName>
    </alternativeName>
    <alternativeName>
        <fullName evidence="6">FMN-dependent NADH-azo compound oxidoreductase</fullName>
    </alternativeName>
    <alternativeName>
        <fullName evidence="6">FMN-dependent NADH-azoreductase</fullName>
        <ecNumber evidence="6">1.7.1.17</ecNumber>
    </alternativeName>
</protein>
<dbReference type="InterPro" id="IPR050104">
    <property type="entry name" value="FMN-dep_NADH:Q_OxRdtase_AzoR1"/>
</dbReference>
<dbReference type="InterPro" id="IPR003680">
    <property type="entry name" value="Flavodoxin_fold"/>
</dbReference>
<dbReference type="InterPro" id="IPR029039">
    <property type="entry name" value="Flavoprotein-like_sf"/>
</dbReference>
<dbReference type="Proteomes" id="UP000248856">
    <property type="component" value="Unassembled WGS sequence"/>
</dbReference>
<dbReference type="EC" id="1.7.1.17" evidence="6"/>
<comment type="catalytic activity">
    <reaction evidence="6">
        <text>2 a quinone + NADH + H(+) = 2 a 1,4-benzosemiquinone + NAD(+)</text>
        <dbReference type="Rhea" id="RHEA:65952"/>
        <dbReference type="ChEBI" id="CHEBI:15378"/>
        <dbReference type="ChEBI" id="CHEBI:57540"/>
        <dbReference type="ChEBI" id="CHEBI:57945"/>
        <dbReference type="ChEBI" id="CHEBI:132124"/>
        <dbReference type="ChEBI" id="CHEBI:134225"/>
    </reaction>
</comment>
<comment type="caution">
    <text evidence="8">The sequence shown here is derived from an EMBL/GenBank/DDBJ whole genome shotgun (WGS) entry which is preliminary data.</text>
</comment>
<dbReference type="GO" id="GO:0016655">
    <property type="term" value="F:oxidoreductase activity, acting on NAD(P)H, quinone or similar compound as acceptor"/>
    <property type="evidence" value="ECO:0007669"/>
    <property type="project" value="InterPro"/>
</dbReference>
<dbReference type="EC" id="1.6.5.-" evidence="6"/>
<dbReference type="InterPro" id="IPR023048">
    <property type="entry name" value="NADH:quinone_OxRdtase_FMN_depd"/>
</dbReference>
<evidence type="ECO:0000313" key="8">
    <source>
        <dbReference type="EMBL" id="RAR76208.1"/>
    </source>
</evidence>
<evidence type="ECO:0000256" key="2">
    <source>
        <dbReference type="ARBA" id="ARBA00022643"/>
    </source>
</evidence>
<evidence type="ECO:0000256" key="4">
    <source>
        <dbReference type="ARBA" id="ARBA00023027"/>
    </source>
</evidence>
<gene>
    <name evidence="6" type="primary">azoR</name>
    <name evidence="8" type="ORF">AX018_105217</name>
</gene>
<dbReference type="SUPFAM" id="SSF52218">
    <property type="entry name" value="Flavoproteins"/>
    <property type="match status" value="1"/>
</dbReference>
<dbReference type="AlphaFoldDB" id="A0A328YQ80"/>
<dbReference type="GO" id="GO:0009055">
    <property type="term" value="F:electron transfer activity"/>
    <property type="evidence" value="ECO:0007669"/>
    <property type="project" value="UniProtKB-UniRule"/>
</dbReference>
<evidence type="ECO:0000256" key="5">
    <source>
        <dbReference type="ARBA" id="ARBA00048542"/>
    </source>
</evidence>
<dbReference type="GO" id="GO:0010181">
    <property type="term" value="F:FMN binding"/>
    <property type="evidence" value="ECO:0007669"/>
    <property type="project" value="UniProtKB-UniRule"/>
</dbReference>
<comment type="function">
    <text evidence="6">Quinone reductase that provides resistance to thiol-specific stress caused by electrophilic quinones.</text>
</comment>
<evidence type="ECO:0000256" key="6">
    <source>
        <dbReference type="HAMAP-Rule" id="MF_01216"/>
    </source>
</evidence>
<reference evidence="8 9" key="1">
    <citation type="submission" date="2018-06" db="EMBL/GenBank/DDBJ databases">
        <title>Genomic Encyclopedia of Archaeal and Bacterial Type Strains, Phase II (KMG-II): from individual species to whole genera.</title>
        <authorList>
            <person name="Goeker M."/>
        </authorList>
    </citation>
    <scope>NUCLEOTIDE SEQUENCE [LARGE SCALE GENOMIC DNA]</scope>
    <source>
        <strain evidence="8 9">CFPB 3232</strain>
    </source>
</reference>
<comment type="similarity">
    <text evidence="6">Belongs to the azoreductase type 1 family.</text>
</comment>
<evidence type="ECO:0000256" key="1">
    <source>
        <dbReference type="ARBA" id="ARBA00022630"/>
    </source>
</evidence>
<feature type="binding site" evidence="6">
    <location>
        <begin position="15"/>
        <end position="17"/>
    </location>
    <ligand>
        <name>FMN</name>
        <dbReference type="ChEBI" id="CHEBI:58210"/>
    </ligand>
</feature>
<dbReference type="Gene3D" id="3.40.50.360">
    <property type="match status" value="1"/>
</dbReference>
<evidence type="ECO:0000313" key="9">
    <source>
        <dbReference type="Proteomes" id="UP000248856"/>
    </source>
</evidence>
<proteinExistence type="inferred from homology"/>
<feature type="binding site" evidence="6">
    <location>
        <position position="9"/>
    </location>
    <ligand>
        <name>FMN</name>
        <dbReference type="ChEBI" id="CHEBI:58210"/>
    </ligand>
</feature>
<accession>A0A328YQ80</accession>
<comment type="subunit">
    <text evidence="6">Homodimer.</text>
</comment>
<keyword evidence="1 6" id="KW-0285">Flavoprotein</keyword>
<dbReference type="Pfam" id="PF02525">
    <property type="entry name" value="Flavodoxin_2"/>
    <property type="match status" value="1"/>
</dbReference>
<sequence length="208" mass="22995">MQILHLDSSVLGEASVSRNLTRHIVEALVREQPSARIVYRDLAEDAIPHLTGPIAAGFRSQGPQEFAAAVRDEHARSSTLVEELLASDVIVLGAPMYNFSVPTQLKAWIDRVTQPGRTFRYTETGPIGLTQGKRVIVASTRGGMYSEPALQHMDYQEDYLRTLFNFMGIVDVRIVRAERLSRGPEIRSQAVEAARDQAPALAQWALAA</sequence>
<dbReference type="GO" id="GO:0016652">
    <property type="term" value="F:oxidoreductase activity, acting on NAD(P)H as acceptor"/>
    <property type="evidence" value="ECO:0007669"/>
    <property type="project" value="UniProtKB-UniRule"/>
</dbReference>
<keyword evidence="4 6" id="KW-0520">NAD</keyword>
<keyword evidence="9" id="KW-1185">Reference proteome</keyword>
<feature type="binding site" evidence="6">
    <location>
        <begin position="96"/>
        <end position="99"/>
    </location>
    <ligand>
        <name>FMN</name>
        <dbReference type="ChEBI" id="CHEBI:58210"/>
    </ligand>
</feature>